<dbReference type="InterPro" id="IPR051460">
    <property type="entry name" value="HdrC_iron-sulfur_subunit"/>
</dbReference>
<dbReference type="SUPFAM" id="SSF46548">
    <property type="entry name" value="alpha-helical ferredoxin"/>
    <property type="match status" value="1"/>
</dbReference>
<dbReference type="Proteomes" id="UP000326865">
    <property type="component" value="Unassembled WGS sequence"/>
</dbReference>
<dbReference type="OrthoDB" id="42878at2157"/>
<dbReference type="GO" id="GO:0016491">
    <property type="term" value="F:oxidoreductase activity"/>
    <property type="evidence" value="ECO:0007669"/>
    <property type="project" value="UniProtKB-KW"/>
</dbReference>
<feature type="transmembrane region" description="Helical" evidence="7">
    <location>
        <begin position="137"/>
        <end position="160"/>
    </location>
</feature>
<dbReference type="Gene3D" id="1.20.950.20">
    <property type="entry name" value="Transmembrane di-heme cytochromes, Chain C"/>
    <property type="match status" value="1"/>
</dbReference>
<keyword evidence="3" id="KW-0479">Metal-binding</keyword>
<dbReference type="Gene3D" id="1.10.1060.10">
    <property type="entry name" value="Alpha-helical ferredoxin"/>
    <property type="match status" value="1"/>
</dbReference>
<keyword evidence="4" id="KW-0560">Oxidoreductase</keyword>
<evidence type="ECO:0000256" key="3">
    <source>
        <dbReference type="ARBA" id="ARBA00022723"/>
    </source>
</evidence>
<evidence type="ECO:0000313" key="10">
    <source>
        <dbReference type="EMBL" id="KAB7516348.1"/>
    </source>
</evidence>
<gene>
    <name evidence="10" type="ORF">DM867_04280</name>
    <name evidence="9" type="ORF">DMP03_08660</name>
    <name evidence="11" type="ORF">DP108_08840</name>
</gene>
<keyword evidence="7" id="KW-0472">Membrane</keyword>
<feature type="domain" description="4Fe-4S ferredoxin-type" evidence="8">
    <location>
        <begin position="310"/>
        <end position="339"/>
    </location>
</feature>
<dbReference type="Pfam" id="PF13187">
    <property type="entry name" value="Fer4_9"/>
    <property type="match status" value="1"/>
</dbReference>
<keyword evidence="6" id="KW-0411">Iron-sulfur</keyword>
<proteinExistence type="inferred from homology"/>
<keyword evidence="7" id="KW-0812">Transmembrane</keyword>
<dbReference type="EMBL" id="QKKZ01000001">
    <property type="protein sequence ID" value="KAB7516348.1"/>
    <property type="molecule type" value="Genomic_DNA"/>
</dbReference>
<dbReference type="Proteomes" id="UP000326302">
    <property type="component" value="Unassembled WGS sequence"/>
</dbReference>
<evidence type="ECO:0000313" key="11">
    <source>
        <dbReference type="EMBL" id="KAB7517664.1"/>
    </source>
</evidence>
<evidence type="ECO:0000313" key="13">
    <source>
        <dbReference type="Proteomes" id="UP000326302"/>
    </source>
</evidence>
<dbReference type="PANTHER" id="PTHR43255">
    <property type="entry name" value="IRON-SULFUR-BINDING OXIDOREDUCTASE FADF-RELATED-RELATED"/>
    <property type="match status" value="1"/>
</dbReference>
<feature type="transmembrane region" description="Helical" evidence="7">
    <location>
        <begin position="247"/>
        <end position="266"/>
    </location>
</feature>
<name>A0A5N5UG08_9EURY</name>
<evidence type="ECO:0000256" key="7">
    <source>
        <dbReference type="SAM" id="Phobius"/>
    </source>
</evidence>
<dbReference type="InterPro" id="IPR004017">
    <property type="entry name" value="Cys_rich_dom"/>
</dbReference>
<dbReference type="PROSITE" id="PS00198">
    <property type="entry name" value="4FE4S_FER_1"/>
    <property type="match status" value="2"/>
</dbReference>
<dbReference type="PROSITE" id="PS51379">
    <property type="entry name" value="4FE4S_FER_2"/>
    <property type="match status" value="2"/>
</dbReference>
<evidence type="ECO:0000259" key="8">
    <source>
        <dbReference type="PROSITE" id="PS51379"/>
    </source>
</evidence>
<keyword evidence="7" id="KW-1133">Transmembrane helix</keyword>
<organism evidence="11 12">
    <name type="scientific">Halosegnis rubeus</name>
    <dbReference type="NCBI Taxonomy" id="2212850"/>
    <lineage>
        <taxon>Archaea</taxon>
        <taxon>Methanobacteriati</taxon>
        <taxon>Methanobacteriota</taxon>
        <taxon>Stenosarchaea group</taxon>
        <taxon>Halobacteria</taxon>
        <taxon>Halobacteriales</taxon>
        <taxon>Natronomonadaceae</taxon>
        <taxon>Halosegnis</taxon>
    </lineage>
</organism>
<dbReference type="InterPro" id="IPR017896">
    <property type="entry name" value="4Fe4S_Fe-S-bd"/>
</dbReference>
<feature type="transmembrane region" description="Helical" evidence="7">
    <location>
        <begin position="95"/>
        <end position="117"/>
    </location>
</feature>
<keyword evidence="5" id="KW-0408">Iron</keyword>
<keyword evidence="2" id="KW-0004">4Fe-4S</keyword>
<feature type="transmembrane region" description="Helical" evidence="7">
    <location>
        <begin position="181"/>
        <end position="199"/>
    </location>
</feature>
<dbReference type="Pfam" id="PF02754">
    <property type="entry name" value="CCG"/>
    <property type="match status" value="1"/>
</dbReference>
<keyword evidence="14" id="KW-1185">Reference proteome</keyword>
<evidence type="ECO:0000256" key="4">
    <source>
        <dbReference type="ARBA" id="ARBA00023002"/>
    </source>
</evidence>
<comment type="similarity">
    <text evidence="1">Belongs to the HdrC family.</text>
</comment>
<dbReference type="RefSeq" id="WP_152120294.1">
    <property type="nucleotide sequence ID" value="NZ_QJOW01000003.1"/>
</dbReference>
<accession>A0A5N5UG08</accession>
<dbReference type="InterPro" id="IPR036197">
    <property type="entry name" value="NarG-like_sf"/>
</dbReference>
<evidence type="ECO:0000256" key="1">
    <source>
        <dbReference type="ARBA" id="ARBA00007097"/>
    </source>
</evidence>
<dbReference type="GO" id="GO:0005886">
    <property type="term" value="C:plasma membrane"/>
    <property type="evidence" value="ECO:0007669"/>
    <property type="project" value="TreeGrafter"/>
</dbReference>
<evidence type="ECO:0000256" key="6">
    <source>
        <dbReference type="ARBA" id="ARBA00023014"/>
    </source>
</evidence>
<feature type="domain" description="4Fe-4S ferredoxin-type" evidence="8">
    <location>
        <begin position="368"/>
        <end position="399"/>
    </location>
</feature>
<sequence length="742" mass="82871">MLESPLLQSGEQVTRETFWGISHVGEAVFYYLAAVTIIVFLYGVYQRFARYTRGSEDWFDRLDDLPGRITSAAKTVASNEKQFNRDLVGGVMHAFIFWGFMTLLIGTTIIAIDIDIFRNLTAIITGERQSFFVGDFYLSYSLVMDAMGLLFVAGVSIALWRRYVSRTDRLHGKHTSREDDFLVWSLFFLGVGGYVQEGLRLLGTASVEAGSLAITSYEEVSFVGHFVADVMFVGGMTPGMAEAAYPIMWWSHAILAFVFVASIPFMKPFHMISSFANIVVKDEKAGKRLPGVPAALDADSGAESVDSFSWKEMLDQDACTKCGRCSSVCPAKASGRDLDPRDVILDLKQYRESVDAGGETTDIIADGGQVIASESMESCMSCMACMDACPVEIEHLKHFTKLNRQLTDQGDIQPSLQEVFQNVMQKGNTFGNSQRTRGDWTEDVDVEVPDAREQEVDYLWYVGDYPSYDDRNKKIAHSLARIFDAADVSFGILFDDEKYDGNDIRRVGEEFLYVELAGHHVETFDECEFDTLVTTDPHSYNTFKNEYPEVDFEEFADDPMMPFDVEEPWNPDGDIDVYHWTQVVEELIEENALGLDGTELDYTVTYHDPCHLGRYNDEYEAPRSLIRATGVDLHEMPRNRDNSYCCGGGGGGLWIEQEEEEKPSEERLREALEDTDAGSAVEKFVVACPMCMTMYEDGRKTGDFEDDIEIVDIAELVVEAIDAGGVSASATDAGTPSAPADD</sequence>
<evidence type="ECO:0000313" key="12">
    <source>
        <dbReference type="Proteomes" id="UP000326207"/>
    </source>
</evidence>
<dbReference type="PANTHER" id="PTHR43255:SF1">
    <property type="entry name" value="IRON-SULFUR-BINDING OXIDOREDUCTASE FADF-RELATED"/>
    <property type="match status" value="1"/>
</dbReference>
<feature type="transmembrane region" description="Helical" evidence="7">
    <location>
        <begin position="28"/>
        <end position="45"/>
    </location>
</feature>
<dbReference type="Proteomes" id="UP000326207">
    <property type="component" value="Unassembled WGS sequence"/>
</dbReference>
<reference evidence="12 13" key="1">
    <citation type="submission" date="2019-10" db="EMBL/GenBank/DDBJ databases">
        <title>Unraveling microbial dark matter from salterns through culturing: the case of the genus Halosegnis.</title>
        <authorList>
            <person name="Duran-Viseras A."/>
            <person name="Andrei A.-S."/>
            <person name="Vera-Gargallo B."/>
            <person name="Ghai R."/>
            <person name="Sanchez-Porro C."/>
            <person name="Ventosa A."/>
        </authorList>
    </citation>
    <scope>NUCLEOTIDE SEQUENCE [LARGE SCALE GENOMIC DNA]</scope>
    <source>
        <strain evidence="9 13">F17-44</strain>
        <strain evidence="10 14">F18-79</strain>
        <strain evidence="11 12">F19-13</strain>
    </source>
</reference>
<dbReference type="GO" id="GO:0051539">
    <property type="term" value="F:4 iron, 4 sulfur cluster binding"/>
    <property type="evidence" value="ECO:0007669"/>
    <property type="project" value="UniProtKB-KW"/>
</dbReference>
<dbReference type="AlphaFoldDB" id="A0A5N5UG08"/>
<comment type="caution">
    <text evidence="11">The sequence shown here is derived from an EMBL/GenBank/DDBJ whole genome shotgun (WGS) entry which is preliminary data.</text>
</comment>
<evidence type="ECO:0000256" key="5">
    <source>
        <dbReference type="ARBA" id="ARBA00023004"/>
    </source>
</evidence>
<protein>
    <submittedName>
        <fullName evidence="11">4Fe-4S dicluster domain-containing protein</fullName>
    </submittedName>
</protein>
<evidence type="ECO:0000256" key="2">
    <source>
        <dbReference type="ARBA" id="ARBA00022485"/>
    </source>
</evidence>
<dbReference type="SUPFAM" id="SSF103501">
    <property type="entry name" value="Respiratory nitrate reductase 1 gamma chain"/>
    <property type="match status" value="1"/>
</dbReference>
<dbReference type="GO" id="GO:0046872">
    <property type="term" value="F:metal ion binding"/>
    <property type="evidence" value="ECO:0007669"/>
    <property type="project" value="UniProtKB-KW"/>
</dbReference>
<dbReference type="InterPro" id="IPR017900">
    <property type="entry name" value="4Fe4S_Fe_S_CS"/>
</dbReference>
<dbReference type="InterPro" id="IPR009051">
    <property type="entry name" value="Helical_ferredxn"/>
</dbReference>
<evidence type="ECO:0000313" key="9">
    <source>
        <dbReference type="EMBL" id="KAB7515294.1"/>
    </source>
</evidence>
<accession>A0A5N5U9N0</accession>
<dbReference type="EMBL" id="QJOW01000003">
    <property type="protein sequence ID" value="KAB7515294.1"/>
    <property type="molecule type" value="Genomic_DNA"/>
</dbReference>
<dbReference type="EMBL" id="QMDY01000004">
    <property type="protein sequence ID" value="KAB7517664.1"/>
    <property type="molecule type" value="Genomic_DNA"/>
</dbReference>
<accession>A0A5N5UCL3</accession>
<evidence type="ECO:0000313" key="14">
    <source>
        <dbReference type="Proteomes" id="UP000326865"/>
    </source>
</evidence>